<accession>A0A4U3A0X3</accession>
<feature type="non-terminal residue" evidence="1">
    <location>
        <position position="1"/>
    </location>
</feature>
<name>A0A4U3A0X3_BACMY</name>
<reference evidence="1 2" key="1">
    <citation type="journal article" date="2019" name="Environ. Microbiol.">
        <title>An active ?-lactamase is a part of an orchestrated cell wall stress resistance network of Bacillus subtilis and related rhizosphere species.</title>
        <authorList>
            <person name="Bucher T."/>
            <person name="Keren-Paz A."/>
            <person name="Hausser J."/>
            <person name="Olender T."/>
            <person name="Cytryn E."/>
            <person name="Kolodkin-Gal I."/>
        </authorList>
    </citation>
    <scope>NUCLEOTIDE SEQUENCE [LARGE SCALE GENOMIC DNA]</scope>
    <source>
        <strain evidence="1 2">I186</strain>
    </source>
</reference>
<proteinExistence type="predicted"/>
<dbReference type="AlphaFoldDB" id="A0A4U3A0X3"/>
<comment type="caution">
    <text evidence="1">The sequence shown here is derived from an EMBL/GenBank/DDBJ whole genome shotgun (WGS) entry which is preliminary data.</text>
</comment>
<protein>
    <submittedName>
        <fullName evidence="1">N-acetylmuramoyl-L-alanine amidase</fullName>
    </submittedName>
</protein>
<organism evidence="1 2">
    <name type="scientific">Bacillus mycoides</name>
    <dbReference type="NCBI Taxonomy" id="1405"/>
    <lineage>
        <taxon>Bacteria</taxon>
        <taxon>Bacillati</taxon>
        <taxon>Bacillota</taxon>
        <taxon>Bacilli</taxon>
        <taxon>Bacillales</taxon>
        <taxon>Bacillaceae</taxon>
        <taxon>Bacillus</taxon>
        <taxon>Bacillus cereus group</taxon>
    </lineage>
</organism>
<dbReference type="EMBL" id="SZOD01000924">
    <property type="protein sequence ID" value="TKI80370.1"/>
    <property type="molecule type" value="Genomic_DNA"/>
</dbReference>
<evidence type="ECO:0000313" key="1">
    <source>
        <dbReference type="EMBL" id="TKI80370.1"/>
    </source>
</evidence>
<dbReference type="Proteomes" id="UP000305524">
    <property type="component" value="Unassembled WGS sequence"/>
</dbReference>
<sequence length="24" mass="2660">GIQNGWYNVGGGQWVSGEYVRFEG</sequence>
<gene>
    <name evidence="1" type="ORF">FC701_28545</name>
</gene>
<evidence type="ECO:0000313" key="2">
    <source>
        <dbReference type="Proteomes" id="UP000305524"/>
    </source>
</evidence>